<feature type="chain" id="PRO_5038522045" evidence="1">
    <location>
        <begin position="21"/>
        <end position="347"/>
    </location>
</feature>
<evidence type="ECO:0000313" key="4">
    <source>
        <dbReference type="Proteomes" id="UP000219573"/>
    </source>
</evidence>
<dbReference type="GO" id="GO:0005737">
    <property type="term" value="C:cytoplasm"/>
    <property type="evidence" value="ECO:0007669"/>
    <property type="project" value="TreeGrafter"/>
</dbReference>
<evidence type="ECO:0000256" key="1">
    <source>
        <dbReference type="SAM" id="SignalP"/>
    </source>
</evidence>
<dbReference type="EMBL" id="OBDZ01000009">
    <property type="protein sequence ID" value="SNY24980.1"/>
    <property type="molecule type" value="Genomic_DNA"/>
</dbReference>
<dbReference type="GO" id="GO:0031210">
    <property type="term" value="F:phosphatidylcholine binding"/>
    <property type="evidence" value="ECO:0007669"/>
    <property type="project" value="TreeGrafter"/>
</dbReference>
<accession>A0A285GMX9</accession>
<dbReference type="Proteomes" id="UP000219573">
    <property type="component" value="Unassembled WGS sequence"/>
</dbReference>
<dbReference type="InterPro" id="IPR023214">
    <property type="entry name" value="HAD_sf"/>
</dbReference>
<dbReference type="Pfam" id="PF24695">
    <property type="entry name" value="PITM1-3"/>
    <property type="match status" value="1"/>
</dbReference>
<evidence type="ECO:0000259" key="2">
    <source>
        <dbReference type="SMART" id="SM00775"/>
    </source>
</evidence>
<dbReference type="OrthoDB" id="573782at2"/>
<dbReference type="Gene3D" id="3.40.50.1000">
    <property type="entry name" value="HAD superfamily/HAD-like"/>
    <property type="match status" value="1"/>
</dbReference>
<keyword evidence="4" id="KW-1185">Reference proteome</keyword>
<keyword evidence="1" id="KW-0732">Signal</keyword>
<feature type="signal peptide" evidence="1">
    <location>
        <begin position="1"/>
        <end position="20"/>
    </location>
</feature>
<dbReference type="SUPFAM" id="SSF56784">
    <property type="entry name" value="HAD-like"/>
    <property type="match status" value="1"/>
</dbReference>
<dbReference type="PANTHER" id="PTHR10658">
    <property type="entry name" value="PHOSPHATIDYLINOSITOL TRANSFER PROTEIN"/>
    <property type="match status" value="1"/>
</dbReference>
<organism evidence="3 4">
    <name type="scientific">Orenia metallireducens</name>
    <dbReference type="NCBI Taxonomy" id="1413210"/>
    <lineage>
        <taxon>Bacteria</taxon>
        <taxon>Bacillati</taxon>
        <taxon>Bacillota</taxon>
        <taxon>Clostridia</taxon>
        <taxon>Halanaerobiales</taxon>
        <taxon>Halobacteroidaceae</taxon>
        <taxon>Orenia</taxon>
    </lineage>
</organism>
<dbReference type="Pfam" id="PF24694">
    <property type="entry name" value="LNS2_PITM1-3"/>
    <property type="match status" value="1"/>
</dbReference>
<dbReference type="GO" id="GO:0035091">
    <property type="term" value="F:phosphatidylinositol binding"/>
    <property type="evidence" value="ECO:0007669"/>
    <property type="project" value="TreeGrafter"/>
</dbReference>
<dbReference type="InterPro" id="IPR031315">
    <property type="entry name" value="LNS2/PITP"/>
</dbReference>
<dbReference type="SMART" id="SM00775">
    <property type="entry name" value="LNS2"/>
    <property type="match status" value="1"/>
</dbReference>
<dbReference type="AlphaFoldDB" id="A0A285GMX9"/>
<dbReference type="InterPro" id="IPR001666">
    <property type="entry name" value="PI_transfer"/>
</dbReference>
<gene>
    <name evidence="3" type="ORF">SAMN06265827_10914</name>
</gene>
<evidence type="ECO:0000313" key="3">
    <source>
        <dbReference type="EMBL" id="SNY24980.1"/>
    </source>
</evidence>
<sequence length="347" mass="40511">MYLLKKKLLFLFILSCLVLANTSVSFAFQSTSTASTKEALSKSYSSRNQTHYYNLKPGNFPPPKPTETFNNWWNYPLVNHTPHHNGYDKIFSQYESQRVEGKFHYGKSRKDLEGEWISIYVWSFSSENPQWIKYGRRKTDYDGRIYFNIPEDKRLPLGISIVRMYVEGDGTFADSYIQIIRDREDFVVFDIDGTLTLNDIEFVKEFTSELCDELYQSKAYPGAQDVVKYYVDRGYNIIYLTARPYWGSDLSRKWLIEKEFPFGILHTKYNEDTFEENDVYKTNYLNKIINKGVHIERAYGNATTDIDAYYSAGLYSSQIFIIGENSGIANTVPISTYLEHLETLNQN</sequence>
<feature type="domain" description="LNS2/PITP" evidence="2">
    <location>
        <begin position="187"/>
        <end position="331"/>
    </location>
</feature>
<reference evidence="4" key="1">
    <citation type="submission" date="2017-09" db="EMBL/GenBank/DDBJ databases">
        <authorList>
            <person name="Varghese N."/>
            <person name="Submissions S."/>
        </authorList>
    </citation>
    <scope>NUCLEOTIDE SEQUENCE [LARGE SCALE GENOMIC DNA]</scope>
    <source>
        <strain evidence="4">MSL47</strain>
    </source>
</reference>
<dbReference type="InterPro" id="IPR036412">
    <property type="entry name" value="HAD-like_sf"/>
</dbReference>
<name>A0A285GMX9_9FIRM</name>
<dbReference type="RefSeq" id="WP_097017468.1">
    <property type="nucleotide sequence ID" value="NZ_OBDZ01000009.1"/>
</dbReference>
<dbReference type="PANTHER" id="PTHR10658:SF81">
    <property type="entry name" value="PROTEIN RETINAL DEGENERATION B"/>
    <property type="match status" value="1"/>
</dbReference>
<dbReference type="GO" id="GO:0008526">
    <property type="term" value="F:phosphatidylinositol transfer activity"/>
    <property type="evidence" value="ECO:0007669"/>
    <property type="project" value="TreeGrafter"/>
</dbReference>
<dbReference type="GO" id="GO:0008525">
    <property type="term" value="F:phosphatidylcholine transporter activity"/>
    <property type="evidence" value="ECO:0007669"/>
    <property type="project" value="TreeGrafter"/>
</dbReference>
<proteinExistence type="predicted"/>
<protein>
    <submittedName>
        <fullName evidence="3">HAD superfamily, subfamily IIIB (Acid phosphatase)</fullName>
    </submittedName>
</protein>